<evidence type="ECO:0000313" key="4">
    <source>
        <dbReference type="Proteomes" id="UP001197093"/>
    </source>
</evidence>
<dbReference type="PANTHER" id="PTHR38121:SF5">
    <property type="entry name" value="GH16 DOMAIN-CONTAINING PROTEIN"/>
    <property type="match status" value="1"/>
</dbReference>
<evidence type="ECO:0000259" key="2">
    <source>
        <dbReference type="PROSITE" id="PS51762"/>
    </source>
</evidence>
<keyword evidence="4" id="KW-1185">Reference proteome</keyword>
<dbReference type="AlphaFoldDB" id="A0AAD4F3M5"/>
<accession>A0AAD4F3M5</accession>
<dbReference type="GO" id="GO:0004553">
    <property type="term" value="F:hydrolase activity, hydrolyzing O-glycosyl compounds"/>
    <property type="evidence" value="ECO:0007669"/>
    <property type="project" value="InterPro"/>
</dbReference>
<feature type="compositionally biased region" description="Polar residues" evidence="1">
    <location>
        <begin position="371"/>
        <end position="385"/>
    </location>
</feature>
<protein>
    <recommendedName>
        <fullName evidence="2">GH16 domain-containing protein</fullName>
    </recommendedName>
</protein>
<dbReference type="InterPro" id="IPR013320">
    <property type="entry name" value="ConA-like_dom_sf"/>
</dbReference>
<dbReference type="InterPro" id="IPR000757">
    <property type="entry name" value="Beta-glucanase-like"/>
</dbReference>
<proteinExistence type="predicted"/>
<dbReference type="PANTHER" id="PTHR38121">
    <property type="entry name" value="GH16 DOMAIN-CONTAINING PROTEIN"/>
    <property type="match status" value="1"/>
</dbReference>
<dbReference type="CDD" id="cd00413">
    <property type="entry name" value="Glyco_hydrolase_16"/>
    <property type="match status" value="1"/>
</dbReference>
<dbReference type="GO" id="GO:0005975">
    <property type="term" value="P:carbohydrate metabolic process"/>
    <property type="evidence" value="ECO:0007669"/>
    <property type="project" value="InterPro"/>
</dbReference>
<feature type="domain" description="GH16" evidence="2">
    <location>
        <begin position="80"/>
        <end position="329"/>
    </location>
</feature>
<gene>
    <name evidence="3" type="ORF">NEMBOFW57_000953</name>
</gene>
<dbReference type="Proteomes" id="UP001197093">
    <property type="component" value="Unassembled WGS sequence"/>
</dbReference>
<evidence type="ECO:0000256" key="1">
    <source>
        <dbReference type="SAM" id="MobiDB-lite"/>
    </source>
</evidence>
<dbReference type="SUPFAM" id="SSF49899">
    <property type="entry name" value="Concanavalin A-like lectins/glucanases"/>
    <property type="match status" value="1"/>
</dbReference>
<sequence length="397" mass="44038">MAHGLSFSMGGVPTLFLFLTRPLLNKFTALHTILRLFPTLLIVLSLHAPLAVADCECGYLSTVNGTSNSHHALFTDLLETDFTRHLTPASLAQDPDWARQAFNLTRERARGEYGEMFAVENVVVGSQREGQGGGGQHHGQEGNRQEGVQLLVRSGIVDGMVPVAELDTRRLDLFWGTFRASMRIARVAGTCAAFFWYFNDTQEIDMEFLTKDFNAANDSYPVNLVLQSREAAMAGYDAAKTGNFVKVNLPFDPAGDFHEYRIDYLPGQVFFYADGVVLAEMDGPAVPSSPGHLILQHWSNGNRYWSGGPPVEDAALTVRYVKAYFNSSLVQRQEDWKARCRDPAVPNAVCRIPDVTPGDSSAAEWFFTDRGNMTNNQTTSEQSKSSRMEGTWRSYAV</sequence>
<evidence type="ECO:0000313" key="3">
    <source>
        <dbReference type="EMBL" id="KAG7290947.1"/>
    </source>
</evidence>
<reference evidence="3" key="1">
    <citation type="submission" date="2023-02" db="EMBL/GenBank/DDBJ databases">
        <authorList>
            <person name="Palmer J.M."/>
        </authorList>
    </citation>
    <scope>NUCLEOTIDE SEQUENCE</scope>
    <source>
        <strain evidence="3">FW57</strain>
    </source>
</reference>
<dbReference type="Gene3D" id="2.60.120.200">
    <property type="match status" value="1"/>
</dbReference>
<organism evidence="3 4">
    <name type="scientific">Staphylotrichum longicolle</name>
    <dbReference type="NCBI Taxonomy" id="669026"/>
    <lineage>
        <taxon>Eukaryota</taxon>
        <taxon>Fungi</taxon>
        <taxon>Dikarya</taxon>
        <taxon>Ascomycota</taxon>
        <taxon>Pezizomycotina</taxon>
        <taxon>Sordariomycetes</taxon>
        <taxon>Sordariomycetidae</taxon>
        <taxon>Sordariales</taxon>
        <taxon>Chaetomiaceae</taxon>
        <taxon>Staphylotrichum</taxon>
    </lineage>
</organism>
<dbReference type="PROSITE" id="PS51762">
    <property type="entry name" value="GH16_2"/>
    <property type="match status" value="1"/>
</dbReference>
<dbReference type="Pfam" id="PF00722">
    <property type="entry name" value="Glyco_hydro_16"/>
    <property type="match status" value="1"/>
</dbReference>
<feature type="region of interest" description="Disordered" evidence="1">
    <location>
        <begin position="370"/>
        <end position="397"/>
    </location>
</feature>
<name>A0AAD4F3M5_9PEZI</name>
<comment type="caution">
    <text evidence="3">The sequence shown here is derived from an EMBL/GenBank/DDBJ whole genome shotgun (WGS) entry which is preliminary data.</text>
</comment>
<dbReference type="EMBL" id="JAHCVI010000001">
    <property type="protein sequence ID" value="KAG7290947.1"/>
    <property type="molecule type" value="Genomic_DNA"/>
</dbReference>